<feature type="chain" id="PRO_5019297837" description="CHRD domain-containing protein" evidence="1">
    <location>
        <begin position="25"/>
        <end position="92"/>
    </location>
</feature>
<dbReference type="Proteomes" id="UP000238137">
    <property type="component" value="Unassembled WGS sequence"/>
</dbReference>
<dbReference type="AlphaFoldDB" id="A0A422QVN4"/>
<dbReference type="RefSeq" id="WP_106691978.1">
    <property type="nucleotide sequence ID" value="NZ_PXNQ02000008.1"/>
</dbReference>
<evidence type="ECO:0000313" key="3">
    <source>
        <dbReference type="Proteomes" id="UP000238137"/>
    </source>
</evidence>
<comment type="caution">
    <text evidence="2">The sequence shown here is derived from an EMBL/GenBank/DDBJ whole genome shotgun (WGS) entry which is preliminary data.</text>
</comment>
<sequence>MFRYAILLPAFLLANMLLSGAGGAMEIASEYKPATNLLPPIVTVHLSGEIVPGDSEKLRLELGKHAGNEVLEIDFNFNSPGGSLIEGIRLAD</sequence>
<organism evidence="2 3">
    <name type="scientific">Paracoccus methylarcula</name>
    <dbReference type="NCBI Taxonomy" id="72022"/>
    <lineage>
        <taxon>Bacteria</taxon>
        <taxon>Pseudomonadati</taxon>
        <taxon>Pseudomonadota</taxon>
        <taxon>Alphaproteobacteria</taxon>
        <taxon>Rhodobacterales</taxon>
        <taxon>Paracoccaceae</taxon>
        <taxon>Paracoccus</taxon>
    </lineage>
</organism>
<gene>
    <name evidence="2" type="ORF">A7A09_013995</name>
</gene>
<keyword evidence="1" id="KW-0732">Signal</keyword>
<dbReference type="OrthoDB" id="9767116at2"/>
<reference evidence="2" key="1">
    <citation type="submission" date="2018-05" db="EMBL/GenBank/DDBJ databases">
        <title>Reclassification of Methylarcula marina and Methylarcula terricola as Paracoccus methylarcula sp.nov., comb.nov. and Paracoccus terricola comb.nov.</title>
        <authorList>
            <person name="Shmareva M.N."/>
            <person name="Doronina N.V."/>
            <person name="Vasilenko O.V."/>
            <person name="Tarlachkov S.V."/>
            <person name="Trotsenko Y.A."/>
        </authorList>
    </citation>
    <scope>NUCLEOTIDE SEQUENCE [LARGE SCALE GENOMIC DNA]</scope>
    <source>
        <strain evidence="2">VKM B-2159</strain>
    </source>
</reference>
<evidence type="ECO:0000313" key="2">
    <source>
        <dbReference type="EMBL" id="RNF34010.1"/>
    </source>
</evidence>
<evidence type="ECO:0008006" key="4">
    <source>
        <dbReference type="Google" id="ProtNLM"/>
    </source>
</evidence>
<accession>A0A422QVN4</accession>
<feature type="signal peptide" evidence="1">
    <location>
        <begin position="1"/>
        <end position="24"/>
    </location>
</feature>
<keyword evidence="3" id="KW-1185">Reference proteome</keyword>
<name>A0A422QVN4_9RHOB</name>
<dbReference type="EMBL" id="PXNQ02000008">
    <property type="protein sequence ID" value="RNF34010.1"/>
    <property type="molecule type" value="Genomic_DNA"/>
</dbReference>
<protein>
    <recommendedName>
        <fullName evidence="4">CHRD domain-containing protein</fullName>
    </recommendedName>
</protein>
<proteinExistence type="predicted"/>
<evidence type="ECO:0000256" key="1">
    <source>
        <dbReference type="SAM" id="SignalP"/>
    </source>
</evidence>